<dbReference type="PANTHER" id="PTHR46411:SF3">
    <property type="entry name" value="AAA+ ATPASE DOMAIN-CONTAINING PROTEIN"/>
    <property type="match status" value="1"/>
</dbReference>
<dbReference type="InParanoid" id="A0A1E1KSM9"/>
<sequence length="697" mass="79048">MASSTRDPMDDDSDNGSTASSKHDTMAKDNNIASAATVPAVIDDEEPEGARCEIKNLQLRYKKGEIQTIEKNAKISNEDPYMKYALVSKQSFDEHHRHTGTSLEINSPQLLSMLKYVVQYYPGETLDFSSKFTIEDPYMMLVHHRKEIEDYREESDDATTKMHIALLLEYLDAEAGLKGAAINDMIKGGSITFPLLWMIFKPGDLIYQESNGHPRLFLLRRHGYGESVSGGKYFDISCSFVSFDGFKTGIATERLRIWDRQEFFGLFSANIKSLTAFPLKFLADEDRAKLEINMIERGQRYLEIKDMCVKQYNGLFLYLKRPPWDYYNERADYDGTFLPETMSGRVVIDPRTFNEEARQRKESIAADESDGEGESDNKDKKSSTISKEATGEGGHLQSNNLDPRFCPPYVYGYSLEKKEWCKFFVDALGEVGWQKDAMESLILPTPQKKLLKGLISGHEYPERARDETKLKGKGLVILLHGSPGSGKTLTAEMTAEHTQRPLLNISTGELGSYQHRIEIELKRLLTYASTFQAIVLIDEADVFLEARKSGPSDQLEQNAMVAVFLRQLEYFQGIIFLTSNRVSVFDQAIKSRIHLALQYTSPGREVRRMLWEKHLAHVPAKELDLNLEEALVAVEGVEMNGREISNAITTAKTLAKSEGSKLKLEYLQTIVQVWSEFESSLLKLQREKIDAIKITDA</sequence>
<evidence type="ECO:0000313" key="4">
    <source>
        <dbReference type="Proteomes" id="UP000178129"/>
    </source>
</evidence>
<accession>A0A1E1KSM9</accession>
<dbReference type="GO" id="GO:0005524">
    <property type="term" value="F:ATP binding"/>
    <property type="evidence" value="ECO:0007669"/>
    <property type="project" value="InterPro"/>
</dbReference>
<gene>
    <name evidence="3" type="ORF">RCO7_02815</name>
</gene>
<protein>
    <submittedName>
        <fullName evidence="3">Related to TOB3 (Member of AAA-ATPase family)</fullName>
    </submittedName>
</protein>
<dbReference type="Pfam" id="PF22942">
    <property type="entry name" value="DUF7025"/>
    <property type="match status" value="1"/>
</dbReference>
<feature type="region of interest" description="Disordered" evidence="1">
    <location>
        <begin position="1"/>
        <end position="32"/>
    </location>
</feature>
<organism evidence="3 4">
    <name type="scientific">Rhynchosporium graminicola</name>
    <dbReference type="NCBI Taxonomy" id="2792576"/>
    <lineage>
        <taxon>Eukaryota</taxon>
        <taxon>Fungi</taxon>
        <taxon>Dikarya</taxon>
        <taxon>Ascomycota</taxon>
        <taxon>Pezizomycotina</taxon>
        <taxon>Leotiomycetes</taxon>
        <taxon>Helotiales</taxon>
        <taxon>Ploettnerulaceae</taxon>
        <taxon>Rhynchosporium</taxon>
    </lineage>
</organism>
<evidence type="ECO:0000256" key="1">
    <source>
        <dbReference type="SAM" id="MobiDB-lite"/>
    </source>
</evidence>
<comment type="caution">
    <text evidence="3">The sequence shown here is derived from an EMBL/GenBank/DDBJ whole genome shotgun (WGS) entry which is preliminary data.</text>
</comment>
<dbReference type="EMBL" id="FJUW01000021">
    <property type="protein sequence ID" value="CZT01034.1"/>
    <property type="molecule type" value="Genomic_DNA"/>
</dbReference>
<dbReference type="CDD" id="cd19481">
    <property type="entry name" value="RecA-like_protease"/>
    <property type="match status" value="1"/>
</dbReference>
<dbReference type="STRING" id="914237.A0A1E1KSM9"/>
<dbReference type="AlphaFoldDB" id="A0A1E1KSM9"/>
<dbReference type="InterPro" id="IPR003959">
    <property type="entry name" value="ATPase_AAA_core"/>
</dbReference>
<dbReference type="GO" id="GO:0016887">
    <property type="term" value="F:ATP hydrolysis activity"/>
    <property type="evidence" value="ECO:0007669"/>
    <property type="project" value="InterPro"/>
</dbReference>
<dbReference type="SMART" id="SM00382">
    <property type="entry name" value="AAA"/>
    <property type="match status" value="1"/>
</dbReference>
<dbReference type="Pfam" id="PF00004">
    <property type="entry name" value="AAA"/>
    <property type="match status" value="1"/>
</dbReference>
<dbReference type="SUPFAM" id="SSF52540">
    <property type="entry name" value="P-loop containing nucleoside triphosphate hydrolases"/>
    <property type="match status" value="1"/>
</dbReference>
<feature type="region of interest" description="Disordered" evidence="1">
    <location>
        <begin position="356"/>
        <end position="399"/>
    </location>
</feature>
<dbReference type="InterPro" id="IPR003593">
    <property type="entry name" value="AAA+_ATPase"/>
</dbReference>
<keyword evidence="4" id="KW-1185">Reference proteome</keyword>
<evidence type="ECO:0000313" key="3">
    <source>
        <dbReference type="EMBL" id="CZT01034.1"/>
    </source>
</evidence>
<evidence type="ECO:0000259" key="2">
    <source>
        <dbReference type="SMART" id="SM00382"/>
    </source>
</evidence>
<feature type="domain" description="AAA+ ATPase" evidence="2">
    <location>
        <begin position="473"/>
        <end position="610"/>
    </location>
</feature>
<reference evidence="4" key="1">
    <citation type="submission" date="2016-03" db="EMBL/GenBank/DDBJ databases">
        <authorList>
            <person name="Ploux O."/>
        </authorList>
    </citation>
    <scope>NUCLEOTIDE SEQUENCE [LARGE SCALE GENOMIC DNA]</scope>
    <source>
        <strain evidence="4">UK7</strain>
    </source>
</reference>
<dbReference type="InterPro" id="IPR054289">
    <property type="entry name" value="DUF7025"/>
</dbReference>
<feature type="compositionally biased region" description="Acidic residues" evidence="1">
    <location>
        <begin position="365"/>
        <end position="374"/>
    </location>
</feature>
<dbReference type="InterPro" id="IPR027417">
    <property type="entry name" value="P-loop_NTPase"/>
</dbReference>
<dbReference type="PANTHER" id="PTHR46411">
    <property type="entry name" value="FAMILY ATPASE, PUTATIVE-RELATED"/>
    <property type="match status" value="1"/>
</dbReference>
<dbReference type="Proteomes" id="UP000178129">
    <property type="component" value="Unassembled WGS sequence"/>
</dbReference>
<proteinExistence type="predicted"/>
<name>A0A1E1KSM9_9HELO</name>
<dbReference type="Gene3D" id="3.40.50.300">
    <property type="entry name" value="P-loop containing nucleotide triphosphate hydrolases"/>
    <property type="match status" value="1"/>
</dbReference>